<dbReference type="AlphaFoldDB" id="A0AA97F605"/>
<dbReference type="InterPro" id="IPR024618">
    <property type="entry name" value="DUF3857"/>
</dbReference>
<dbReference type="Gene3D" id="2.60.40.3140">
    <property type="match status" value="1"/>
</dbReference>
<sequence>MAFSFAAGPNVAAAQSDVDPDIVDGKTATEENLIEEEELLFAPIPEWAKTAEIPSEQTAATKGMAGSFALVSHQHRITDKGGTYFMRQVIRVSEASALNDLGTISLNWVPGREKVTLHHLAIIRDGQRLNILENGQTFEYLRREPNLSQGILDGKVTATLLIEDLRVGDMIDLARSVDTSYEPLVGHYQFMHNYAGTLKIDRLMQRVIWPEDRHVLISHGSGLPPYESYKENGYEVREFSVDAIDEKAMPKDLPERFYFDRVSQISTFDNWQNVAARFQPLFDEAAIVPPEGSLRDVVEELRAEQLDSKALVERVLAKVQNDVRYVGNFSGLGNYTPQSAQSVWSSKYGDCKGKTALLTAILREFDLEATPVLVHAKGFEPIDSYLAAPHAFNHIFVRLTMNGETYWLDGTRQDDTSLDRLPPVFFGHMLPLDSIAEPVYVHDANYDRLQSLDRYIIDASAGLEKPARYRIEQVRYDDAAKRYISKYGHMTDSEKARVIEDFVEDDDNRDSTLESFNFYSEPDKLSAMVVYEGTTIMPWIEGNGFQKYLAKHLNLGRHFHFDREDAEYNDLPRRTSKRHYANQVEIIFPEDYGAINIEGQTYDKQIGPAHYIRRLSKDKNRFTGYLETAVGYREYTAEQAIQWDSETDLIFDDRVYVAYAPKDSPAISSLQSFNSAIQQAHDIAAANGDTKDIHDVLDPLIQTDPNNVRLLVTRAKLIMDEQPMIAERDLLRALLLERSNLEALQTIAQLYIDNSETALARKMLDRILRRTEEHPWALQQREALNLSASELGDNAQTSP</sequence>
<dbReference type="SUPFAM" id="SSF54001">
    <property type="entry name" value="Cysteine proteinases"/>
    <property type="match status" value="1"/>
</dbReference>
<gene>
    <name evidence="2" type="ORF">RB602_14250</name>
</gene>
<evidence type="ECO:0000259" key="1">
    <source>
        <dbReference type="Pfam" id="PF12969"/>
    </source>
</evidence>
<dbReference type="Proteomes" id="UP001302429">
    <property type="component" value="Chromosome"/>
</dbReference>
<dbReference type="Gene3D" id="3.10.620.30">
    <property type="match status" value="1"/>
</dbReference>
<accession>A0AA97F605</accession>
<dbReference type="InterPro" id="IPR011990">
    <property type="entry name" value="TPR-like_helical_dom_sf"/>
</dbReference>
<dbReference type="SUPFAM" id="SSF48452">
    <property type="entry name" value="TPR-like"/>
    <property type="match status" value="1"/>
</dbReference>
<name>A0AA97F605_9SPHN</name>
<protein>
    <submittedName>
        <fullName evidence="2">DUF3857 domain-containing protein</fullName>
    </submittedName>
</protein>
<dbReference type="Gene3D" id="1.25.40.10">
    <property type="entry name" value="Tetratricopeptide repeat domain"/>
    <property type="match status" value="1"/>
</dbReference>
<dbReference type="Pfam" id="PF12969">
    <property type="entry name" value="DUF3857"/>
    <property type="match status" value="1"/>
</dbReference>
<dbReference type="KEGG" id="acoa:RB602_14250"/>
<dbReference type="EMBL" id="CP136594">
    <property type="protein sequence ID" value="WOE74979.1"/>
    <property type="molecule type" value="Genomic_DNA"/>
</dbReference>
<organism evidence="2 3">
    <name type="scientific">Alterisphingorhabdus coralli</name>
    <dbReference type="NCBI Taxonomy" id="3071408"/>
    <lineage>
        <taxon>Bacteria</taxon>
        <taxon>Pseudomonadati</taxon>
        <taxon>Pseudomonadota</taxon>
        <taxon>Alphaproteobacteria</taxon>
        <taxon>Sphingomonadales</taxon>
        <taxon>Sphingomonadaceae</taxon>
        <taxon>Alterisphingorhabdus (ex Yan et al. 2024)</taxon>
    </lineage>
</organism>
<proteinExistence type="predicted"/>
<keyword evidence="3" id="KW-1185">Reference proteome</keyword>
<evidence type="ECO:0000313" key="3">
    <source>
        <dbReference type="Proteomes" id="UP001302429"/>
    </source>
</evidence>
<reference evidence="2 3" key="1">
    <citation type="submission" date="2023-10" db="EMBL/GenBank/DDBJ databases">
        <title>Complete genome sequence of a Sphingomonadaceae bacterium.</title>
        <authorList>
            <person name="Yan C."/>
        </authorList>
    </citation>
    <scope>NUCLEOTIDE SEQUENCE [LARGE SCALE GENOMIC DNA]</scope>
    <source>
        <strain evidence="2 3">SCSIO 66989</strain>
    </source>
</reference>
<evidence type="ECO:0000313" key="2">
    <source>
        <dbReference type="EMBL" id="WOE74979.1"/>
    </source>
</evidence>
<dbReference type="RefSeq" id="WP_317081478.1">
    <property type="nucleotide sequence ID" value="NZ_CP136594.1"/>
</dbReference>
<dbReference type="InterPro" id="IPR038765">
    <property type="entry name" value="Papain-like_cys_pep_sf"/>
</dbReference>
<feature type="domain" description="DUF3857" evidence="1">
    <location>
        <begin position="79"/>
        <end position="243"/>
    </location>
</feature>